<protein>
    <submittedName>
        <fullName evidence="2">7TM_GPCR_Srx domain-containing protein</fullName>
    </submittedName>
</protein>
<reference evidence="2" key="1">
    <citation type="submission" date="2016-11" db="UniProtKB">
        <authorList>
            <consortium name="WormBaseParasite"/>
        </authorList>
    </citation>
    <scope>IDENTIFICATION</scope>
    <source>
        <strain evidence="2">KR3021</strain>
    </source>
</reference>
<name>A0AC35TXZ2_9BILA</name>
<dbReference type="Proteomes" id="UP000095286">
    <property type="component" value="Unplaced"/>
</dbReference>
<evidence type="ECO:0000313" key="2">
    <source>
        <dbReference type="WBParaSite" id="RSKR_0000520084.1"/>
    </source>
</evidence>
<sequence length="288" mass="33449">MEDFTVAVVVSYGLVMSVGLILNTTCIYLLIKLTIFKNCFGYMCLCLTITKTLNILLFALLFFAHFQPPNFIDPLKKYVWAASSIGNLFLTINRLIAVKYPTFYYKKFKTKVSVMYTFSIYVVSIILCLPYLKNDCIFYYDLNRRYFIYVESFCKFYFDNILTRYISFLLCGIQLIIDIFILTKIIKHSKNVIQCTSNSQPATSKSTFSKEHIFAFQCIFGNMALLFVSLFYTLGQSVTEYWFNFKVVSIFVSLIYLATDTIILISFNSEIRKTFTPYLSLVCMNFGS</sequence>
<organism evidence="1 2">
    <name type="scientific">Rhabditophanes sp. KR3021</name>
    <dbReference type="NCBI Taxonomy" id="114890"/>
    <lineage>
        <taxon>Eukaryota</taxon>
        <taxon>Metazoa</taxon>
        <taxon>Ecdysozoa</taxon>
        <taxon>Nematoda</taxon>
        <taxon>Chromadorea</taxon>
        <taxon>Rhabditida</taxon>
        <taxon>Tylenchina</taxon>
        <taxon>Panagrolaimomorpha</taxon>
        <taxon>Strongyloidoidea</taxon>
        <taxon>Alloionematidae</taxon>
        <taxon>Rhabditophanes</taxon>
    </lineage>
</organism>
<accession>A0AC35TXZ2</accession>
<evidence type="ECO:0000313" key="1">
    <source>
        <dbReference type="Proteomes" id="UP000095286"/>
    </source>
</evidence>
<proteinExistence type="predicted"/>
<dbReference type="WBParaSite" id="RSKR_0000520084.1">
    <property type="protein sequence ID" value="RSKR_0000520084.1"/>
    <property type="gene ID" value="RSKR_0000520084"/>
</dbReference>